<dbReference type="RefSeq" id="WP_004057847.1">
    <property type="nucleotide sequence ID" value="NC_017941.2"/>
</dbReference>
<dbReference type="Proteomes" id="UP000027075">
    <property type="component" value="Chromosome"/>
</dbReference>
<evidence type="ECO:0000259" key="1">
    <source>
        <dbReference type="Pfam" id="PF13761"/>
    </source>
</evidence>
<dbReference type="InterPro" id="IPR025311">
    <property type="entry name" value="DUF4166"/>
</dbReference>
<name>M0J0Q1_HALMT</name>
<sequence>MNSVFERALGPAYADLHPAIQERYALTSTDNRRCVGHGQMRSIKRNRLALPVLWAGTNRNLLFPETGTDVPFQVRTVPFDENGVESVAYIRWFDVGPGRRFDAYMQYDEERDCIVDVLGTYRTLHTELRLTATSTGALHIETGDQWFVYGHRSIAIPKPLRADVNVTERYDDDRDRFEIAVAISNPLVGFVFGYDGWFTVEYEESPGLRSEDAPANVGDLR</sequence>
<keyword evidence="5" id="KW-1185">Reference proteome</keyword>
<evidence type="ECO:0000313" key="7">
    <source>
        <dbReference type="Proteomes" id="UP000299011"/>
    </source>
</evidence>
<proteinExistence type="predicted"/>
<evidence type="ECO:0000313" key="5">
    <source>
        <dbReference type="Proteomes" id="UP000011603"/>
    </source>
</evidence>
<dbReference type="Proteomes" id="UP000011603">
    <property type="component" value="Unassembled WGS sequence"/>
</dbReference>
<dbReference type="GeneID" id="40155861"/>
<dbReference type="EMBL" id="CP039139">
    <property type="protein sequence ID" value="QCQ74751.1"/>
    <property type="molecule type" value="Genomic_DNA"/>
</dbReference>
<feature type="domain" description="DUF4166" evidence="1">
    <location>
        <begin position="16"/>
        <end position="198"/>
    </location>
</feature>
<dbReference type="PaxDb" id="523841-HFX_0501"/>
<evidence type="ECO:0000313" key="6">
    <source>
        <dbReference type="Proteomes" id="UP000027075"/>
    </source>
</evidence>
<protein>
    <submittedName>
        <fullName evidence="4">DUF4166 domain-containing protein</fullName>
    </submittedName>
</protein>
<dbReference type="OrthoDB" id="258618at2157"/>
<dbReference type="EMBL" id="CP007551">
    <property type="protein sequence ID" value="AHZ22371.1"/>
    <property type="molecule type" value="Genomic_DNA"/>
</dbReference>
<gene>
    <name evidence="2" type="ORF">BM92_06770</name>
    <name evidence="3" type="ORF">C439_07960</name>
    <name evidence="4" type="ORF">E6P09_05550</name>
</gene>
<reference evidence="2 6" key="2">
    <citation type="submission" date="2014-04" db="EMBL/GenBank/DDBJ databases">
        <title>Transcriptional profiles of Haloferax mediterranei on the basis of nitrogen availability.</title>
        <authorList>
            <person name="Bautista V."/>
        </authorList>
    </citation>
    <scope>NUCLEOTIDE SEQUENCE [LARGE SCALE GENOMIC DNA]</scope>
    <source>
        <strain evidence="2">ATCC 33500</strain>
        <strain evidence="6">ATCC 33500 / DSM 1411 / JCM 8866 / NBRC 14739 / NCIMB 2177 / R-4</strain>
    </source>
</reference>
<dbReference type="EMBL" id="AOLO01000007">
    <property type="protein sequence ID" value="EMA02501.1"/>
    <property type="molecule type" value="Genomic_DNA"/>
</dbReference>
<dbReference type="PATRIC" id="fig|523841.21.peg.1614"/>
<organism evidence="3 5">
    <name type="scientific">Haloferax mediterranei (strain ATCC 33500 / DSM 1411 / JCM 8866 / NBRC 14739 / NCIMB 2177 / R-4)</name>
    <name type="common">Halobacterium mediterranei</name>
    <dbReference type="NCBI Taxonomy" id="523841"/>
    <lineage>
        <taxon>Archaea</taxon>
        <taxon>Methanobacteriati</taxon>
        <taxon>Methanobacteriota</taxon>
        <taxon>Stenosarchaea group</taxon>
        <taxon>Halobacteria</taxon>
        <taxon>Halobacteriales</taxon>
        <taxon>Haloferacaceae</taxon>
        <taxon>Haloferax</taxon>
    </lineage>
</organism>
<dbReference type="Pfam" id="PF13761">
    <property type="entry name" value="DUF4166"/>
    <property type="match status" value="1"/>
</dbReference>
<accession>M0J0Q1</accession>
<reference evidence="4 7" key="3">
    <citation type="submission" date="2019-04" db="EMBL/GenBank/DDBJ databases">
        <title>Methylomes of two halophilic Archaea, Haloarcula marismortui and Haloferax mediterranei.</title>
        <authorList>
            <person name="DasSarma S."/>
            <person name="DasSarma P."/>
            <person name="DasSarma S."/>
            <person name="Fomenkov A."/>
            <person name="Vincze T."/>
            <person name="Anton B.P."/>
            <person name="Roberts R.J."/>
        </authorList>
    </citation>
    <scope>NUCLEOTIDE SEQUENCE [LARGE SCALE GENOMIC DNA]</scope>
    <source>
        <strain evidence="4">ATCC 33500</strain>
        <strain evidence="7">ATCC 33500 / DSM 1411 / JCM 8866 / NBRC 14739 / NCIMB 2177 / R-4</strain>
    </source>
</reference>
<evidence type="ECO:0000313" key="2">
    <source>
        <dbReference type="EMBL" id="AHZ22371.1"/>
    </source>
</evidence>
<dbReference type="Proteomes" id="UP000299011">
    <property type="component" value="Chromosome"/>
</dbReference>
<dbReference type="AlphaFoldDB" id="M0J0Q1"/>
<evidence type="ECO:0000313" key="3">
    <source>
        <dbReference type="EMBL" id="EMA02501.1"/>
    </source>
</evidence>
<evidence type="ECO:0000313" key="4">
    <source>
        <dbReference type="EMBL" id="QCQ74751.1"/>
    </source>
</evidence>
<reference evidence="3 5" key="1">
    <citation type="journal article" date="2014" name="PLoS Genet.">
        <title>Phylogenetically driven sequencing of extremely halophilic archaea reveals strategies for static and dynamic osmo-response.</title>
        <authorList>
            <person name="Becker E.A."/>
            <person name="Seitzer P.M."/>
            <person name="Tritt A."/>
            <person name="Larsen D."/>
            <person name="Krusor M."/>
            <person name="Yao A.I."/>
            <person name="Wu D."/>
            <person name="Madern D."/>
            <person name="Eisen J.A."/>
            <person name="Darling A.E."/>
            <person name="Facciotti M.T."/>
        </authorList>
    </citation>
    <scope>NUCLEOTIDE SEQUENCE [LARGE SCALE GENOMIC DNA]</scope>
    <source>
        <strain evidence="3">ATCC 33500</strain>
        <strain evidence="5">ATCC 33500 / DSM 1411 / JCM 8866 / NBRC 14739 / NCIMB 2177 / R-4</strain>
    </source>
</reference>